<reference evidence="8" key="1">
    <citation type="submission" date="2021-07" db="EMBL/GenBank/DDBJ databases">
        <title>Elsinoe batatas strain:CRI-CJ2 Genome sequencing and assembly.</title>
        <authorList>
            <person name="Huang L."/>
        </authorList>
    </citation>
    <scope>NUCLEOTIDE SEQUENCE</scope>
    <source>
        <strain evidence="8">CRI-CJ2</strain>
    </source>
</reference>
<dbReference type="Proteomes" id="UP000809789">
    <property type="component" value="Unassembled WGS sequence"/>
</dbReference>
<proteinExistence type="inferred from homology"/>
<dbReference type="GO" id="GO:0016020">
    <property type="term" value="C:membrane"/>
    <property type="evidence" value="ECO:0007669"/>
    <property type="project" value="UniProtKB-SubCell"/>
</dbReference>
<feature type="transmembrane region" description="Helical" evidence="6">
    <location>
        <begin position="222"/>
        <end position="244"/>
    </location>
</feature>
<evidence type="ECO:0000256" key="2">
    <source>
        <dbReference type="ARBA" id="ARBA00022692"/>
    </source>
</evidence>
<feature type="transmembrane region" description="Helical" evidence="6">
    <location>
        <begin position="65"/>
        <end position="86"/>
    </location>
</feature>
<comment type="similarity">
    <text evidence="5">Belongs to the SAT4 family.</text>
</comment>
<organism evidence="8 9">
    <name type="scientific">Elsinoe batatas</name>
    <dbReference type="NCBI Taxonomy" id="2601811"/>
    <lineage>
        <taxon>Eukaryota</taxon>
        <taxon>Fungi</taxon>
        <taxon>Dikarya</taxon>
        <taxon>Ascomycota</taxon>
        <taxon>Pezizomycotina</taxon>
        <taxon>Dothideomycetes</taxon>
        <taxon>Dothideomycetidae</taxon>
        <taxon>Myriangiales</taxon>
        <taxon>Elsinoaceae</taxon>
        <taxon>Elsinoe</taxon>
    </lineage>
</organism>
<name>A0A8K0L0R3_9PEZI</name>
<evidence type="ECO:0000256" key="4">
    <source>
        <dbReference type="ARBA" id="ARBA00023136"/>
    </source>
</evidence>
<feature type="transmembrane region" description="Helical" evidence="6">
    <location>
        <begin position="141"/>
        <end position="160"/>
    </location>
</feature>
<dbReference type="InterPro" id="IPR052337">
    <property type="entry name" value="SAT4-like"/>
</dbReference>
<evidence type="ECO:0000256" key="1">
    <source>
        <dbReference type="ARBA" id="ARBA00004141"/>
    </source>
</evidence>
<dbReference type="PANTHER" id="PTHR33048:SF96">
    <property type="entry name" value="INTEGRAL MEMBRANE PROTEIN"/>
    <property type="match status" value="1"/>
</dbReference>
<feature type="transmembrane region" description="Helical" evidence="6">
    <location>
        <begin position="35"/>
        <end position="53"/>
    </location>
</feature>
<evidence type="ECO:0000256" key="6">
    <source>
        <dbReference type="SAM" id="Phobius"/>
    </source>
</evidence>
<evidence type="ECO:0000256" key="3">
    <source>
        <dbReference type="ARBA" id="ARBA00022989"/>
    </source>
</evidence>
<evidence type="ECO:0000313" key="9">
    <source>
        <dbReference type="Proteomes" id="UP000809789"/>
    </source>
</evidence>
<feature type="transmembrane region" description="Helical" evidence="6">
    <location>
        <begin position="106"/>
        <end position="129"/>
    </location>
</feature>
<feature type="transmembrane region" description="Helical" evidence="6">
    <location>
        <begin position="264"/>
        <end position="285"/>
    </location>
</feature>
<dbReference type="Pfam" id="PF20684">
    <property type="entry name" value="Fung_rhodopsin"/>
    <property type="match status" value="1"/>
</dbReference>
<accession>A0A8K0L0R3</accession>
<protein>
    <recommendedName>
        <fullName evidence="7">Rhodopsin domain-containing protein</fullName>
    </recommendedName>
</protein>
<keyword evidence="4 6" id="KW-0472">Membrane</keyword>
<comment type="subcellular location">
    <subcellularLocation>
        <location evidence="1">Membrane</location>
        <topology evidence="1">Multi-pass membrane protein</topology>
    </subcellularLocation>
</comment>
<feature type="domain" description="Rhodopsin" evidence="7">
    <location>
        <begin position="49"/>
        <end position="286"/>
    </location>
</feature>
<keyword evidence="3 6" id="KW-1133">Transmembrane helix</keyword>
<comment type="caution">
    <text evidence="8">The sequence shown here is derived from an EMBL/GenBank/DDBJ whole genome shotgun (WGS) entry which is preliminary data.</text>
</comment>
<dbReference type="OrthoDB" id="3936451at2759"/>
<dbReference type="AlphaFoldDB" id="A0A8K0L0R3"/>
<feature type="transmembrane region" description="Helical" evidence="6">
    <location>
        <begin position="187"/>
        <end position="210"/>
    </location>
</feature>
<dbReference type="InterPro" id="IPR049326">
    <property type="entry name" value="Rhodopsin_dom_fungi"/>
</dbReference>
<sequence>MFAQMSALVADVLIKRQMGLNVKFIIASFNDISKANIAITTVTLFSVFLRMFVRLKMLRQFGKEDWAMVLTTMLYIVHSAMLFSISEVGKKYIGGNFALMNKFNSINRVGNGFFALTMVALKFSLGFFFLRIIGHKKPQRYTIWALMGLTLISGSLYFGFATFTCAQVKDVGVLTGPRCHVQKTSTYIFASFSVVNIVSDFVMTLIALFALWKAKLPIITKLIAGSLLALGCVGGIASIVRLAIVLQPVDLFGYIRQLFNSGLWLSIEIAVGIIAANFAMVRPILQLFLEKMHLVSTQAVTKSGTAPATYGRSVMRNTHLSHKSHRDQGEDVLLDEIRKETTVIVTEEEKGIENLHIVRATAPRQLP</sequence>
<keyword evidence="2 6" id="KW-0812">Transmembrane</keyword>
<evidence type="ECO:0000313" key="8">
    <source>
        <dbReference type="EMBL" id="KAG8626962.1"/>
    </source>
</evidence>
<gene>
    <name evidence="8" type="ORF">KVT40_005907</name>
</gene>
<keyword evidence="9" id="KW-1185">Reference proteome</keyword>
<dbReference type="PANTHER" id="PTHR33048">
    <property type="entry name" value="PTH11-LIKE INTEGRAL MEMBRANE PROTEIN (AFU_ORTHOLOGUE AFUA_5G11245)"/>
    <property type="match status" value="1"/>
</dbReference>
<evidence type="ECO:0000259" key="7">
    <source>
        <dbReference type="Pfam" id="PF20684"/>
    </source>
</evidence>
<dbReference type="EMBL" id="JAESVG020000006">
    <property type="protein sequence ID" value="KAG8626962.1"/>
    <property type="molecule type" value="Genomic_DNA"/>
</dbReference>
<evidence type="ECO:0000256" key="5">
    <source>
        <dbReference type="ARBA" id="ARBA00038359"/>
    </source>
</evidence>